<dbReference type="PANTHER" id="PTHR11102:SF160">
    <property type="entry name" value="ERAD-ASSOCIATED E3 UBIQUITIN-PROTEIN LIGASE COMPONENT HRD3"/>
    <property type="match status" value="1"/>
</dbReference>
<comment type="similarity">
    <text evidence="1">Belongs to the sel-1 family.</text>
</comment>
<keyword evidence="2" id="KW-1133">Transmembrane helix</keyword>
<evidence type="ECO:0000256" key="1">
    <source>
        <dbReference type="ARBA" id="ARBA00038101"/>
    </source>
</evidence>
<dbReference type="EMBL" id="MLAK01001372">
    <property type="protein sequence ID" value="OHS93736.1"/>
    <property type="molecule type" value="Genomic_DNA"/>
</dbReference>
<proteinExistence type="inferred from homology"/>
<accession>A0A1J4J2R4</accession>
<organism evidence="3 4">
    <name type="scientific">Tritrichomonas foetus</name>
    <dbReference type="NCBI Taxonomy" id="1144522"/>
    <lineage>
        <taxon>Eukaryota</taxon>
        <taxon>Metamonada</taxon>
        <taxon>Parabasalia</taxon>
        <taxon>Tritrichomonadida</taxon>
        <taxon>Tritrichomonadidae</taxon>
        <taxon>Tritrichomonas</taxon>
    </lineage>
</organism>
<evidence type="ECO:0000313" key="3">
    <source>
        <dbReference type="EMBL" id="OHS93736.1"/>
    </source>
</evidence>
<feature type="transmembrane region" description="Helical" evidence="2">
    <location>
        <begin position="596"/>
        <end position="617"/>
    </location>
</feature>
<evidence type="ECO:0000313" key="4">
    <source>
        <dbReference type="Proteomes" id="UP000179807"/>
    </source>
</evidence>
<dbReference type="Gene3D" id="1.25.40.10">
    <property type="entry name" value="Tetratricopeptide repeat domain"/>
    <property type="match status" value="3"/>
</dbReference>
<dbReference type="InterPro" id="IPR050767">
    <property type="entry name" value="Sel1_AlgK"/>
</dbReference>
<keyword evidence="2" id="KW-0472">Membrane</keyword>
<feature type="transmembrane region" description="Helical" evidence="2">
    <location>
        <begin position="629"/>
        <end position="647"/>
    </location>
</feature>
<dbReference type="Proteomes" id="UP000179807">
    <property type="component" value="Unassembled WGS sequence"/>
</dbReference>
<gene>
    <name evidence="3" type="ORF">TRFO_39971</name>
</gene>
<dbReference type="Pfam" id="PF08238">
    <property type="entry name" value="Sel1"/>
    <property type="match status" value="9"/>
</dbReference>
<name>A0A1J4J2R4_9EUKA</name>
<dbReference type="GO" id="GO:0005789">
    <property type="term" value="C:endoplasmic reticulum membrane"/>
    <property type="evidence" value="ECO:0007669"/>
    <property type="project" value="TreeGrafter"/>
</dbReference>
<dbReference type="GO" id="GO:0036503">
    <property type="term" value="P:ERAD pathway"/>
    <property type="evidence" value="ECO:0007669"/>
    <property type="project" value="TreeGrafter"/>
</dbReference>
<comment type="caution">
    <text evidence="3">The sequence shown here is derived from an EMBL/GenBank/DDBJ whole genome shotgun (WGS) entry which is preliminary data.</text>
</comment>
<dbReference type="SUPFAM" id="SSF81901">
    <property type="entry name" value="HCP-like"/>
    <property type="match status" value="3"/>
</dbReference>
<evidence type="ECO:0000256" key="2">
    <source>
        <dbReference type="SAM" id="Phobius"/>
    </source>
</evidence>
<reference evidence="3" key="1">
    <citation type="submission" date="2016-10" db="EMBL/GenBank/DDBJ databases">
        <authorList>
            <person name="Benchimol M."/>
            <person name="Almeida L.G."/>
            <person name="Vasconcelos A.T."/>
            <person name="Perreira-Neves A."/>
            <person name="Rosa I.A."/>
            <person name="Tasca T."/>
            <person name="Bogo M.R."/>
            <person name="de Souza W."/>
        </authorList>
    </citation>
    <scope>NUCLEOTIDE SEQUENCE [LARGE SCALE GENOMIC DNA]</scope>
    <source>
        <strain evidence="3">K</strain>
    </source>
</reference>
<sequence length="651" mass="76628">MYFYDIVIPANYAKAFKYFQKVANKNHPGGLYHLGILYLDLYRSTNENDQSYLRKSLYYIQKSSDQSFTPACYVLGRLWIEKNDIPVKIEKIIHYFEIASSVFSESYFYLGYIYQSYLLDLNKAKYYFKIASDHHHSTSMYLLASIILEESSISGNTVQDMNHAIYYLELSAQQNNSEAQFLLGSIYLENETVYNLDKAIHYFQLATSQNHVKFQHILGLIYFKYQFMASDLQKAIYYFKLAASQNYSHAQFYLGLIYTHLVSPPQIQTSLYYYELAAQQNHSNALFCLGLIYYSDGSLHDLKKAAYYFELASKSNSPYANFYLALMYYDGIIFPNDNAKAAYYLELSLQEFFIQKTTDITFMNTLFLAGVIYFENTYLEQSHEKALKYFHIWIKAKEKLDSENIILQYPNSDLVFPYYTCGLINAIIFHSIAKSKEYFLKAEYLDFPEIYHSLGIIFYFYDNDFRKSKLYLKKAIKHNFILSEIILAIIYEMENNIDKAVKHYIRVLQMDNIRITVYNQKMCIACINTLTLYTKIKLLVLSVKYNIQSEARSFIANLEVLDAKHIHFLYCLIGCEDRPIPIFIHSKTLECLIEDLNHIFLVYPYAYLFGYMGYILLMIRSMMISILDFIKYTCVILMDHIHIFFIMKIGN</sequence>
<keyword evidence="4" id="KW-1185">Reference proteome</keyword>
<dbReference type="GeneID" id="94847638"/>
<dbReference type="PANTHER" id="PTHR11102">
    <property type="entry name" value="SEL-1-LIKE PROTEIN"/>
    <property type="match status" value="1"/>
</dbReference>
<dbReference type="InterPro" id="IPR006597">
    <property type="entry name" value="Sel1-like"/>
</dbReference>
<dbReference type="InterPro" id="IPR011990">
    <property type="entry name" value="TPR-like_helical_dom_sf"/>
</dbReference>
<dbReference type="OrthoDB" id="272077at2759"/>
<dbReference type="VEuPathDB" id="TrichDB:TRFO_39971"/>
<keyword evidence="2" id="KW-0812">Transmembrane</keyword>
<dbReference type="SMART" id="SM00671">
    <property type="entry name" value="SEL1"/>
    <property type="match status" value="12"/>
</dbReference>
<protein>
    <submittedName>
        <fullName evidence="3">Uncharacterized protein</fullName>
    </submittedName>
</protein>
<dbReference type="AlphaFoldDB" id="A0A1J4J2R4"/>
<dbReference type="RefSeq" id="XP_068346873.1">
    <property type="nucleotide sequence ID" value="XM_068512934.1"/>
</dbReference>